<dbReference type="Proteomes" id="UP001500034">
    <property type="component" value="Unassembled WGS sequence"/>
</dbReference>
<dbReference type="EMBL" id="BAABCQ010000259">
    <property type="protein sequence ID" value="GAA4014248.1"/>
    <property type="molecule type" value="Genomic_DNA"/>
</dbReference>
<keyword evidence="2" id="KW-1185">Reference proteome</keyword>
<reference evidence="2" key="1">
    <citation type="journal article" date="2019" name="Int. J. Syst. Evol. Microbiol.">
        <title>The Global Catalogue of Microorganisms (GCM) 10K type strain sequencing project: providing services to taxonomists for standard genome sequencing and annotation.</title>
        <authorList>
            <consortium name="The Broad Institute Genomics Platform"/>
            <consortium name="The Broad Institute Genome Sequencing Center for Infectious Disease"/>
            <person name="Wu L."/>
            <person name="Ma J."/>
        </authorList>
    </citation>
    <scope>NUCLEOTIDE SEQUENCE [LARGE SCALE GENOMIC DNA]</scope>
    <source>
        <strain evidence="2">JCM 17027</strain>
    </source>
</reference>
<name>A0ABP7SNT3_9ACTN</name>
<accession>A0ABP7SNT3</accession>
<organism evidence="1 2">
    <name type="scientific">Streptomyces marokkonensis</name>
    <dbReference type="NCBI Taxonomy" id="324855"/>
    <lineage>
        <taxon>Bacteria</taxon>
        <taxon>Bacillati</taxon>
        <taxon>Actinomycetota</taxon>
        <taxon>Actinomycetes</taxon>
        <taxon>Kitasatosporales</taxon>
        <taxon>Streptomycetaceae</taxon>
        <taxon>Streptomyces</taxon>
    </lineage>
</organism>
<comment type="caution">
    <text evidence="1">The sequence shown here is derived from an EMBL/GenBank/DDBJ whole genome shotgun (WGS) entry which is preliminary data.</text>
</comment>
<proteinExistence type="predicted"/>
<evidence type="ECO:0000313" key="1">
    <source>
        <dbReference type="EMBL" id="GAA4014248.1"/>
    </source>
</evidence>
<evidence type="ECO:0000313" key="2">
    <source>
        <dbReference type="Proteomes" id="UP001500034"/>
    </source>
</evidence>
<gene>
    <name evidence="1" type="ORF">GCM10022384_67910</name>
</gene>
<protein>
    <submittedName>
        <fullName evidence="1">Uncharacterized protein</fullName>
    </submittedName>
</protein>
<sequence>MPFLRVVQPDLSLDLKASRSCRAAPKYAPKGDPVQVEDHHLSAQVVHYGHPREALGDVSRSSIGNTVREIRPLLAEAGLLPSPASTRYRSAADLLTAAQNEGATPTG</sequence>